<dbReference type="SUPFAM" id="SSF46689">
    <property type="entry name" value="Homeodomain-like"/>
    <property type="match status" value="1"/>
</dbReference>
<evidence type="ECO:0008006" key="6">
    <source>
        <dbReference type="Google" id="ProtNLM"/>
    </source>
</evidence>
<evidence type="ECO:0000313" key="5">
    <source>
        <dbReference type="Proteomes" id="UP000694569"/>
    </source>
</evidence>
<dbReference type="Pfam" id="PF13358">
    <property type="entry name" value="DDE_3"/>
    <property type="match status" value="1"/>
</dbReference>
<dbReference type="InterPro" id="IPR057667">
    <property type="entry name" value="HTH_SB"/>
</dbReference>
<proteinExistence type="predicted"/>
<reference evidence="4" key="1">
    <citation type="submission" date="2025-08" db="UniProtKB">
        <authorList>
            <consortium name="Ensembl"/>
        </authorList>
    </citation>
    <scope>IDENTIFICATION</scope>
</reference>
<dbReference type="Pfam" id="PF25787">
    <property type="entry name" value="HTH_SB"/>
    <property type="match status" value="1"/>
</dbReference>
<dbReference type="InterPro" id="IPR036388">
    <property type="entry name" value="WH-like_DNA-bd_sf"/>
</dbReference>
<dbReference type="PANTHER" id="PTHR23022:SF135">
    <property type="entry name" value="SI:DKEY-77F5.3"/>
    <property type="match status" value="1"/>
</dbReference>
<dbReference type="InterPro" id="IPR047655">
    <property type="entry name" value="Transpos_IS630-like"/>
</dbReference>
<dbReference type="Gene3D" id="3.30.420.10">
    <property type="entry name" value="Ribonuclease H-like superfamily/Ribonuclease H"/>
    <property type="match status" value="1"/>
</dbReference>
<dbReference type="OrthoDB" id="4843387at2759"/>
<dbReference type="Ensembl" id="ENSLLET00000014579.1">
    <property type="protein sequence ID" value="ENSLLEP00000014027.1"/>
    <property type="gene ID" value="ENSLLEG00000008897.1"/>
</dbReference>
<dbReference type="PANTHER" id="PTHR23022">
    <property type="entry name" value="TRANSPOSABLE ELEMENT-RELATED"/>
    <property type="match status" value="1"/>
</dbReference>
<dbReference type="GO" id="GO:0003677">
    <property type="term" value="F:DNA binding"/>
    <property type="evidence" value="ECO:0007669"/>
    <property type="project" value="InterPro"/>
</dbReference>
<dbReference type="AlphaFoldDB" id="A0A8C5MM81"/>
<reference evidence="4" key="2">
    <citation type="submission" date="2025-09" db="UniProtKB">
        <authorList>
            <consortium name="Ensembl"/>
        </authorList>
    </citation>
    <scope>IDENTIFICATION</scope>
</reference>
<dbReference type="InterPro" id="IPR038717">
    <property type="entry name" value="Tc1-like_DDE_dom"/>
</dbReference>
<dbReference type="InterPro" id="IPR036397">
    <property type="entry name" value="RNaseH_sf"/>
</dbReference>
<sequence>MPRRKELSEDLRSRIVDLHEGGKGYKSISKSLDVHVSTVRQTVYKWRKFSTVATLPRRGRPVKMTARAQRRMLNEVKKNPRVSAKDLQKSLAHANIFVDTSTIRKTLNKNGVHGRTPRTKPLLSKKNIAARLKFAKEHLDVPQHYWQNILWTDETKIELLGKNTQHYVWRKKGTAHQHQNLIPTVKHGGGSIMVWGCFAASGPGWIVVIDGKMNSRVYQDILQENVRPSVRQLKLRRGWVMQQDNDPKHTSNSTKEWLQQNKIRLLEWPSQSPDLSPIEMLWHDLKRAIHIRHPKNIATLKQFCEEEWSKIAPDRCAGLICNYRKHLVEVIAAKGGSTSCSAVAGRLTRGSIFSGSSGSERYTVIKSKGSHTFSTLRCECLHVLFNKHMKTYNVCVVLF</sequence>
<dbReference type="GO" id="GO:0006313">
    <property type="term" value="P:DNA transposition"/>
    <property type="evidence" value="ECO:0007669"/>
    <property type="project" value="InterPro"/>
</dbReference>
<feature type="domain" description="Tc1-like transposase DDE" evidence="2">
    <location>
        <begin position="149"/>
        <end position="300"/>
    </location>
</feature>
<keyword evidence="5" id="KW-1185">Reference proteome</keyword>
<protein>
    <recommendedName>
        <fullName evidence="6">Transposase</fullName>
    </recommendedName>
</protein>
<evidence type="ECO:0000259" key="1">
    <source>
        <dbReference type="Pfam" id="PF01498"/>
    </source>
</evidence>
<dbReference type="Pfam" id="PF01498">
    <property type="entry name" value="HTH_Tnp_Tc3_2"/>
    <property type="match status" value="1"/>
</dbReference>
<organism evidence="4 5">
    <name type="scientific">Leptobrachium leishanense</name>
    <name type="common">Leishan spiny toad</name>
    <dbReference type="NCBI Taxonomy" id="445787"/>
    <lineage>
        <taxon>Eukaryota</taxon>
        <taxon>Metazoa</taxon>
        <taxon>Chordata</taxon>
        <taxon>Craniata</taxon>
        <taxon>Vertebrata</taxon>
        <taxon>Euteleostomi</taxon>
        <taxon>Amphibia</taxon>
        <taxon>Batrachia</taxon>
        <taxon>Anura</taxon>
        <taxon>Pelobatoidea</taxon>
        <taxon>Megophryidae</taxon>
        <taxon>Leptobrachium</taxon>
    </lineage>
</organism>
<dbReference type="Gene3D" id="1.10.10.10">
    <property type="entry name" value="Winged helix-like DNA-binding domain superfamily/Winged helix DNA-binding domain"/>
    <property type="match status" value="1"/>
</dbReference>
<dbReference type="NCBIfam" id="NF033545">
    <property type="entry name" value="transpos_IS630"/>
    <property type="match status" value="1"/>
</dbReference>
<feature type="domain" description="Transposase Tc1-like" evidence="1">
    <location>
        <begin position="69"/>
        <end position="140"/>
    </location>
</feature>
<dbReference type="Proteomes" id="UP000694569">
    <property type="component" value="Unplaced"/>
</dbReference>
<dbReference type="InterPro" id="IPR052338">
    <property type="entry name" value="Transposase_5"/>
</dbReference>
<dbReference type="InterPro" id="IPR002492">
    <property type="entry name" value="Transposase_Tc1-like"/>
</dbReference>
<evidence type="ECO:0000313" key="4">
    <source>
        <dbReference type="Ensembl" id="ENSLLEP00000014027.1"/>
    </source>
</evidence>
<name>A0A8C5MM81_9ANUR</name>
<dbReference type="InterPro" id="IPR009057">
    <property type="entry name" value="Homeodomain-like_sf"/>
</dbReference>
<evidence type="ECO:0000259" key="2">
    <source>
        <dbReference type="Pfam" id="PF13358"/>
    </source>
</evidence>
<accession>A0A8C5MM81</accession>
<feature type="domain" description="Sleeping Beauty transposase HTH" evidence="3">
    <location>
        <begin position="1"/>
        <end position="52"/>
    </location>
</feature>
<dbReference type="GeneTree" id="ENSGT01140000282498"/>
<evidence type="ECO:0000259" key="3">
    <source>
        <dbReference type="Pfam" id="PF25787"/>
    </source>
</evidence>
<dbReference type="GO" id="GO:0015074">
    <property type="term" value="P:DNA integration"/>
    <property type="evidence" value="ECO:0007669"/>
    <property type="project" value="InterPro"/>
</dbReference>